<proteinExistence type="predicted"/>
<reference evidence="2" key="1">
    <citation type="journal article" date="2020" name="Stud. Mycol.">
        <title>101 Dothideomycetes genomes: a test case for predicting lifestyles and emergence of pathogens.</title>
        <authorList>
            <person name="Haridas S."/>
            <person name="Albert R."/>
            <person name="Binder M."/>
            <person name="Bloem J."/>
            <person name="Labutti K."/>
            <person name="Salamov A."/>
            <person name="Andreopoulos B."/>
            <person name="Baker S."/>
            <person name="Barry K."/>
            <person name="Bills G."/>
            <person name="Bluhm B."/>
            <person name="Cannon C."/>
            <person name="Castanera R."/>
            <person name="Culley D."/>
            <person name="Daum C."/>
            <person name="Ezra D."/>
            <person name="Gonzalez J."/>
            <person name="Henrissat B."/>
            <person name="Kuo A."/>
            <person name="Liang C."/>
            <person name="Lipzen A."/>
            <person name="Lutzoni F."/>
            <person name="Magnuson J."/>
            <person name="Mondo S."/>
            <person name="Nolan M."/>
            <person name="Ohm R."/>
            <person name="Pangilinan J."/>
            <person name="Park H.-J."/>
            <person name="Ramirez L."/>
            <person name="Alfaro M."/>
            <person name="Sun H."/>
            <person name="Tritt A."/>
            <person name="Yoshinaga Y."/>
            <person name="Zwiers L.-H."/>
            <person name="Turgeon B."/>
            <person name="Goodwin S."/>
            <person name="Spatafora J."/>
            <person name="Crous P."/>
            <person name="Grigoriev I."/>
        </authorList>
    </citation>
    <scope>NUCLEOTIDE SEQUENCE</scope>
    <source>
        <strain evidence="2">ATCC 16933</strain>
    </source>
</reference>
<dbReference type="EMBL" id="MU001686">
    <property type="protein sequence ID" value="KAF2455525.1"/>
    <property type="molecule type" value="Genomic_DNA"/>
</dbReference>
<protein>
    <submittedName>
        <fullName evidence="2">Uncharacterized protein</fullName>
    </submittedName>
</protein>
<feature type="region of interest" description="Disordered" evidence="1">
    <location>
        <begin position="25"/>
        <end position="44"/>
    </location>
</feature>
<gene>
    <name evidence="2" type="ORF">BDY21DRAFT_67242</name>
</gene>
<dbReference type="AlphaFoldDB" id="A0A6A6NUR1"/>
<feature type="region of interest" description="Disordered" evidence="1">
    <location>
        <begin position="93"/>
        <end position="131"/>
    </location>
</feature>
<accession>A0A6A6NUR1</accession>
<evidence type="ECO:0000313" key="2">
    <source>
        <dbReference type="EMBL" id="KAF2455525.1"/>
    </source>
</evidence>
<name>A0A6A6NUR1_9PEZI</name>
<organism evidence="2 3">
    <name type="scientific">Lineolata rhizophorae</name>
    <dbReference type="NCBI Taxonomy" id="578093"/>
    <lineage>
        <taxon>Eukaryota</taxon>
        <taxon>Fungi</taxon>
        <taxon>Dikarya</taxon>
        <taxon>Ascomycota</taxon>
        <taxon>Pezizomycotina</taxon>
        <taxon>Dothideomycetes</taxon>
        <taxon>Dothideomycetes incertae sedis</taxon>
        <taxon>Lineolatales</taxon>
        <taxon>Lineolataceae</taxon>
        <taxon>Lineolata</taxon>
    </lineage>
</organism>
<evidence type="ECO:0000313" key="3">
    <source>
        <dbReference type="Proteomes" id="UP000799766"/>
    </source>
</evidence>
<evidence type="ECO:0000256" key="1">
    <source>
        <dbReference type="SAM" id="MobiDB-lite"/>
    </source>
</evidence>
<sequence length="179" mass="20095">MMKARKINVATCGACCRELLPIDGRDAPFPSHSTPSPSARPPARRTCRGLRALCLRSQQFPLACRQNLQRRRDRRPDPGHRRADAMKFAKTRARTGPGMAGQVPQLQARQEAPQGSRPRPPHRPLLRQSHPLVRLRRQPLPLRLVPRPAPRRRPRLHALAAPARRVDAALRHVQLGGAV</sequence>
<dbReference type="Proteomes" id="UP000799766">
    <property type="component" value="Unassembled WGS sequence"/>
</dbReference>
<keyword evidence="3" id="KW-1185">Reference proteome</keyword>